<feature type="compositionally biased region" description="Polar residues" evidence="8">
    <location>
        <begin position="333"/>
        <end position="348"/>
    </location>
</feature>
<dbReference type="InterPro" id="IPR001138">
    <property type="entry name" value="Zn2Cys6_DnaBD"/>
</dbReference>
<dbReference type="SUPFAM" id="SSF57701">
    <property type="entry name" value="Zn2/Cys6 DNA-binding domain"/>
    <property type="match status" value="1"/>
</dbReference>
<evidence type="ECO:0000256" key="7">
    <source>
        <dbReference type="ARBA" id="ARBA00040903"/>
    </source>
</evidence>
<dbReference type="RefSeq" id="XP_007771350.1">
    <property type="nucleotide sequence ID" value="XM_007773160.1"/>
</dbReference>
<keyword evidence="11" id="KW-1185">Reference proteome</keyword>
<keyword evidence="1" id="KW-0479">Metal-binding</keyword>
<comment type="caution">
    <text evidence="10">The sequence shown here is derived from an EMBL/GenBank/DDBJ whole genome shotgun (WGS) entry which is preliminary data.</text>
</comment>
<dbReference type="GO" id="GO:0008270">
    <property type="term" value="F:zinc ion binding"/>
    <property type="evidence" value="ECO:0007669"/>
    <property type="project" value="InterPro"/>
</dbReference>
<dbReference type="InterPro" id="IPR036864">
    <property type="entry name" value="Zn2-C6_fun-type_DNA-bd_sf"/>
</dbReference>
<dbReference type="PROSITE" id="PS50048">
    <property type="entry name" value="ZN2_CY6_FUNGAL_2"/>
    <property type="match status" value="1"/>
</dbReference>
<dbReference type="InterPro" id="IPR050335">
    <property type="entry name" value="ERT1_acuK_gluconeogen_tf"/>
</dbReference>
<keyword evidence="3" id="KW-0805">Transcription regulation</keyword>
<feature type="compositionally biased region" description="Polar residues" evidence="8">
    <location>
        <begin position="280"/>
        <end position="289"/>
    </location>
</feature>
<dbReference type="GeneID" id="19201230"/>
<dbReference type="PANTHER" id="PTHR47659">
    <property type="entry name" value="ZN(II)2CYS6 TRANSCRIPTION FACTOR (EUROFUNG)-RELATED"/>
    <property type="match status" value="1"/>
</dbReference>
<feature type="compositionally biased region" description="Pro residues" evidence="8">
    <location>
        <begin position="195"/>
        <end position="214"/>
    </location>
</feature>
<organism evidence="10 11">
    <name type="scientific">Coniophora puteana (strain RWD-64-598)</name>
    <name type="common">Brown rot fungus</name>
    <dbReference type="NCBI Taxonomy" id="741705"/>
    <lineage>
        <taxon>Eukaryota</taxon>
        <taxon>Fungi</taxon>
        <taxon>Dikarya</taxon>
        <taxon>Basidiomycota</taxon>
        <taxon>Agaricomycotina</taxon>
        <taxon>Agaricomycetes</taxon>
        <taxon>Agaricomycetidae</taxon>
        <taxon>Boletales</taxon>
        <taxon>Coniophorineae</taxon>
        <taxon>Coniophoraceae</taxon>
        <taxon>Coniophora</taxon>
    </lineage>
</organism>
<feature type="region of interest" description="Disordered" evidence="8">
    <location>
        <begin position="1"/>
        <end position="24"/>
    </location>
</feature>
<dbReference type="EMBL" id="JH711582">
    <property type="protein sequence ID" value="EIW78287.1"/>
    <property type="molecule type" value="Genomic_DNA"/>
</dbReference>
<keyword evidence="2" id="KW-0862">Zinc</keyword>
<dbReference type="GO" id="GO:0000981">
    <property type="term" value="F:DNA-binding transcription factor activity, RNA polymerase II-specific"/>
    <property type="evidence" value="ECO:0007669"/>
    <property type="project" value="InterPro"/>
</dbReference>
<feature type="compositionally biased region" description="Gly residues" evidence="8">
    <location>
        <begin position="291"/>
        <end position="301"/>
    </location>
</feature>
<protein>
    <recommendedName>
        <fullName evidence="7">Transcription activator of gluconeogenesis ERT1</fullName>
    </recommendedName>
</protein>
<evidence type="ECO:0000256" key="8">
    <source>
        <dbReference type="SAM" id="MobiDB-lite"/>
    </source>
</evidence>
<dbReference type="KEGG" id="cput:CONPUDRAFT_138628"/>
<evidence type="ECO:0000256" key="5">
    <source>
        <dbReference type="ARBA" id="ARBA00023163"/>
    </source>
</evidence>
<feature type="region of interest" description="Disordered" evidence="8">
    <location>
        <begin position="147"/>
        <end position="348"/>
    </location>
</feature>
<dbReference type="Gene3D" id="4.10.240.10">
    <property type="entry name" value="Zn(2)-C6 fungal-type DNA-binding domain"/>
    <property type="match status" value="1"/>
</dbReference>
<feature type="compositionally biased region" description="Pro residues" evidence="8">
    <location>
        <begin position="257"/>
        <end position="274"/>
    </location>
</feature>
<dbReference type="PANTHER" id="PTHR47659:SF7">
    <property type="entry name" value="FUNGAL TRANSCRIPTIONAL REGULATORY PROTEIN, N-TERMINAL DOMAIN-CONTAINING PROTEIN"/>
    <property type="match status" value="1"/>
</dbReference>
<gene>
    <name evidence="10" type="ORF">CONPUDRAFT_138628</name>
</gene>
<evidence type="ECO:0000256" key="4">
    <source>
        <dbReference type="ARBA" id="ARBA00023125"/>
    </source>
</evidence>
<feature type="region of interest" description="Disordered" evidence="8">
    <location>
        <begin position="74"/>
        <end position="98"/>
    </location>
</feature>
<feature type="domain" description="Zn(2)-C6 fungal-type" evidence="9">
    <location>
        <begin position="107"/>
        <end position="136"/>
    </location>
</feature>
<evidence type="ECO:0000256" key="1">
    <source>
        <dbReference type="ARBA" id="ARBA00022723"/>
    </source>
</evidence>
<feature type="compositionally biased region" description="Polar residues" evidence="8">
    <location>
        <begin position="159"/>
        <end position="184"/>
    </location>
</feature>
<dbReference type="OrthoDB" id="5575144at2759"/>
<evidence type="ECO:0000313" key="10">
    <source>
        <dbReference type="EMBL" id="EIW78287.1"/>
    </source>
</evidence>
<feature type="compositionally biased region" description="Low complexity" evidence="8">
    <location>
        <begin position="241"/>
        <end position="256"/>
    </location>
</feature>
<dbReference type="OMA" id="PGMVYAY"/>
<feature type="compositionally biased region" description="Pro residues" evidence="8">
    <location>
        <begin position="223"/>
        <end position="240"/>
    </location>
</feature>
<keyword evidence="4" id="KW-0238">DNA-binding</keyword>
<proteinExistence type="predicted"/>
<sequence length="348" mass="36789">MTSEQPKPNVPPVQEHPYPGMPPYPPYGTAYPPPGYPVYYPPPPDPNHADSNNGAPPSHPYMFPFPAGPGMIYPYPPPPGQGFPPFAQPPPNGANGVKPKRKQVKMACTNCASACKRCDEGRPCERCIKYGMADSCIDGIRKERQKGIKRGPYKRKNKNASPEDTSHMSNPDWQANGSSASPTTPAGAPMHPMSHFPPPPEGFYPYFYPPPGMMPPGHDGQPAPGPPPDGSPANGQPPGPAAQMVPYYPMAPGYYPYGPPGYPPVPGAPPPGSAPPVQTMDPSEATNGHAQGEGNGNGNGNGKKRGRPSNAKEDKSKKTKTTDTTSNTDQGEDASSTRSDGTSVETDA</sequence>
<evidence type="ECO:0000313" key="11">
    <source>
        <dbReference type="Proteomes" id="UP000053558"/>
    </source>
</evidence>
<evidence type="ECO:0000259" key="9">
    <source>
        <dbReference type="PROSITE" id="PS50048"/>
    </source>
</evidence>
<dbReference type="SMART" id="SM00066">
    <property type="entry name" value="GAL4"/>
    <property type="match status" value="1"/>
</dbReference>
<name>A0A5M3MGV1_CONPW</name>
<keyword evidence="5" id="KW-0804">Transcription</keyword>
<evidence type="ECO:0000256" key="2">
    <source>
        <dbReference type="ARBA" id="ARBA00022833"/>
    </source>
</evidence>
<dbReference type="GO" id="GO:0003677">
    <property type="term" value="F:DNA binding"/>
    <property type="evidence" value="ECO:0007669"/>
    <property type="project" value="UniProtKB-KW"/>
</dbReference>
<dbReference type="AlphaFoldDB" id="A0A5M3MGV1"/>
<dbReference type="Proteomes" id="UP000053558">
    <property type="component" value="Unassembled WGS sequence"/>
</dbReference>
<accession>A0A5M3MGV1</accession>
<feature type="region of interest" description="Disordered" evidence="8">
    <location>
        <begin position="38"/>
        <end position="61"/>
    </location>
</feature>
<evidence type="ECO:0000256" key="3">
    <source>
        <dbReference type="ARBA" id="ARBA00023015"/>
    </source>
</evidence>
<feature type="compositionally biased region" description="Pro residues" evidence="8">
    <location>
        <begin position="74"/>
        <end position="92"/>
    </location>
</feature>
<feature type="compositionally biased region" description="Basic residues" evidence="8">
    <location>
        <begin position="147"/>
        <end position="158"/>
    </location>
</feature>
<keyword evidence="6" id="KW-0539">Nucleus</keyword>
<dbReference type="CDD" id="cd00067">
    <property type="entry name" value="GAL4"/>
    <property type="match status" value="1"/>
</dbReference>
<evidence type="ECO:0000256" key="6">
    <source>
        <dbReference type="ARBA" id="ARBA00023242"/>
    </source>
</evidence>
<reference evidence="11" key="1">
    <citation type="journal article" date="2012" name="Science">
        <title>The Paleozoic origin of enzymatic lignin decomposition reconstructed from 31 fungal genomes.</title>
        <authorList>
            <person name="Floudas D."/>
            <person name="Binder M."/>
            <person name="Riley R."/>
            <person name="Barry K."/>
            <person name="Blanchette R.A."/>
            <person name="Henrissat B."/>
            <person name="Martinez A.T."/>
            <person name="Otillar R."/>
            <person name="Spatafora J.W."/>
            <person name="Yadav J.S."/>
            <person name="Aerts A."/>
            <person name="Benoit I."/>
            <person name="Boyd A."/>
            <person name="Carlson A."/>
            <person name="Copeland A."/>
            <person name="Coutinho P.M."/>
            <person name="de Vries R.P."/>
            <person name="Ferreira P."/>
            <person name="Findley K."/>
            <person name="Foster B."/>
            <person name="Gaskell J."/>
            <person name="Glotzer D."/>
            <person name="Gorecki P."/>
            <person name="Heitman J."/>
            <person name="Hesse C."/>
            <person name="Hori C."/>
            <person name="Igarashi K."/>
            <person name="Jurgens J.A."/>
            <person name="Kallen N."/>
            <person name="Kersten P."/>
            <person name="Kohler A."/>
            <person name="Kuees U."/>
            <person name="Kumar T.K.A."/>
            <person name="Kuo A."/>
            <person name="LaButti K."/>
            <person name="Larrondo L.F."/>
            <person name="Lindquist E."/>
            <person name="Ling A."/>
            <person name="Lombard V."/>
            <person name="Lucas S."/>
            <person name="Lundell T."/>
            <person name="Martin R."/>
            <person name="McLaughlin D.J."/>
            <person name="Morgenstern I."/>
            <person name="Morin E."/>
            <person name="Murat C."/>
            <person name="Nagy L.G."/>
            <person name="Nolan M."/>
            <person name="Ohm R.A."/>
            <person name="Patyshakuliyeva A."/>
            <person name="Rokas A."/>
            <person name="Ruiz-Duenas F.J."/>
            <person name="Sabat G."/>
            <person name="Salamov A."/>
            <person name="Samejima M."/>
            <person name="Schmutz J."/>
            <person name="Slot J.C."/>
            <person name="St John F."/>
            <person name="Stenlid J."/>
            <person name="Sun H."/>
            <person name="Sun S."/>
            <person name="Syed K."/>
            <person name="Tsang A."/>
            <person name="Wiebenga A."/>
            <person name="Young D."/>
            <person name="Pisabarro A."/>
            <person name="Eastwood D.C."/>
            <person name="Martin F."/>
            <person name="Cullen D."/>
            <person name="Grigoriev I.V."/>
            <person name="Hibbett D.S."/>
        </authorList>
    </citation>
    <scope>NUCLEOTIDE SEQUENCE [LARGE SCALE GENOMIC DNA]</scope>
    <source>
        <strain evidence="11">RWD-64-598 SS2</strain>
    </source>
</reference>